<name>A0ACD3A3T4_9AGAR</name>
<evidence type="ECO:0000313" key="2">
    <source>
        <dbReference type="Proteomes" id="UP000308600"/>
    </source>
</evidence>
<organism evidence="1 2">
    <name type="scientific">Pluteus cervinus</name>
    <dbReference type="NCBI Taxonomy" id="181527"/>
    <lineage>
        <taxon>Eukaryota</taxon>
        <taxon>Fungi</taxon>
        <taxon>Dikarya</taxon>
        <taxon>Basidiomycota</taxon>
        <taxon>Agaricomycotina</taxon>
        <taxon>Agaricomycetes</taxon>
        <taxon>Agaricomycetidae</taxon>
        <taxon>Agaricales</taxon>
        <taxon>Pluteineae</taxon>
        <taxon>Pluteaceae</taxon>
        <taxon>Pluteus</taxon>
    </lineage>
</organism>
<protein>
    <submittedName>
        <fullName evidence="1">Ricin B-like lectin</fullName>
    </submittedName>
</protein>
<keyword evidence="2" id="KW-1185">Reference proteome</keyword>
<sequence length="166" mass="17923">MIGQKTLVLAILATTLSALALNLPVARSPSYLRIRPGSDFSKCLGAAHTDPDYTNGVPVVIGDCNNGSSQLWLLSPRGETIITLAGYSYCLDAGSSPQNGVGLKIWKCYSGLPAQDWYVTDDHRIALTNQGQCIDLTNGNLTNGAQAQTWQCTDNNPNQYWKVDFA</sequence>
<gene>
    <name evidence="1" type="ORF">BDN72DRAFT_850639</name>
</gene>
<accession>A0ACD3A3T4</accession>
<proteinExistence type="predicted"/>
<dbReference type="Proteomes" id="UP000308600">
    <property type="component" value="Unassembled WGS sequence"/>
</dbReference>
<reference evidence="1 2" key="1">
    <citation type="journal article" date="2019" name="Nat. Ecol. Evol.">
        <title>Megaphylogeny resolves global patterns of mushroom evolution.</title>
        <authorList>
            <person name="Varga T."/>
            <person name="Krizsan K."/>
            <person name="Foldi C."/>
            <person name="Dima B."/>
            <person name="Sanchez-Garcia M."/>
            <person name="Sanchez-Ramirez S."/>
            <person name="Szollosi G.J."/>
            <person name="Szarkandi J.G."/>
            <person name="Papp V."/>
            <person name="Albert L."/>
            <person name="Andreopoulos W."/>
            <person name="Angelini C."/>
            <person name="Antonin V."/>
            <person name="Barry K.W."/>
            <person name="Bougher N.L."/>
            <person name="Buchanan P."/>
            <person name="Buyck B."/>
            <person name="Bense V."/>
            <person name="Catcheside P."/>
            <person name="Chovatia M."/>
            <person name="Cooper J."/>
            <person name="Damon W."/>
            <person name="Desjardin D."/>
            <person name="Finy P."/>
            <person name="Geml J."/>
            <person name="Haridas S."/>
            <person name="Hughes K."/>
            <person name="Justo A."/>
            <person name="Karasinski D."/>
            <person name="Kautmanova I."/>
            <person name="Kiss B."/>
            <person name="Kocsube S."/>
            <person name="Kotiranta H."/>
            <person name="LaButti K.M."/>
            <person name="Lechner B.E."/>
            <person name="Liimatainen K."/>
            <person name="Lipzen A."/>
            <person name="Lukacs Z."/>
            <person name="Mihaltcheva S."/>
            <person name="Morgado L.N."/>
            <person name="Niskanen T."/>
            <person name="Noordeloos M.E."/>
            <person name="Ohm R.A."/>
            <person name="Ortiz-Santana B."/>
            <person name="Ovrebo C."/>
            <person name="Racz N."/>
            <person name="Riley R."/>
            <person name="Savchenko A."/>
            <person name="Shiryaev A."/>
            <person name="Soop K."/>
            <person name="Spirin V."/>
            <person name="Szebenyi C."/>
            <person name="Tomsovsky M."/>
            <person name="Tulloss R.E."/>
            <person name="Uehling J."/>
            <person name="Grigoriev I.V."/>
            <person name="Vagvolgyi C."/>
            <person name="Papp T."/>
            <person name="Martin F.M."/>
            <person name="Miettinen O."/>
            <person name="Hibbett D.S."/>
            <person name="Nagy L.G."/>
        </authorList>
    </citation>
    <scope>NUCLEOTIDE SEQUENCE [LARGE SCALE GENOMIC DNA]</scope>
    <source>
        <strain evidence="1 2">NL-1719</strain>
    </source>
</reference>
<evidence type="ECO:0000313" key="1">
    <source>
        <dbReference type="EMBL" id="TFK60309.1"/>
    </source>
</evidence>
<dbReference type="EMBL" id="ML208795">
    <property type="protein sequence ID" value="TFK60309.1"/>
    <property type="molecule type" value="Genomic_DNA"/>
</dbReference>